<evidence type="ECO:0000313" key="1">
    <source>
        <dbReference type="EMBL" id="EGG17158.1"/>
    </source>
</evidence>
<dbReference type="Proteomes" id="UP000007797">
    <property type="component" value="Unassembled WGS sequence"/>
</dbReference>
<dbReference type="KEGG" id="dfa:DFA_08142"/>
<name>F4Q599_CACFS</name>
<sequence length="363" mass="42212">MNITFINIFRILYIRNYIFQSLSTLPSTRSVYQDDQNSVTINYIKGRELSKQFFIVLIQTYAMPWDFLVHHLPPIDQVNMRGDNIANLYVSHKNATVSTLGHLLDDWLPKDVKVTRIIDAAVRSGNIDIVKMLHFRYQDRDQTVDSSSSDSICSTDAIDRAVRGGYNDIVEFLLFNRTEGYHRNTLNRVISNGNLPLIKLFTNKLAKQQVEWTPLILKSVFWCDNLDAIKYIDPFRYQYLASHGSELDPEELADWDNSEFLEAVFRGSLDILKYLHDNRPEAKIDHQIMDLACSQGNLDVLKAIDNAHLNIVEFLIQNRTEHESIDILMKHSFIYPRIDIFNFLNQLNNTKVNSFPVLSYREE</sequence>
<dbReference type="InterPro" id="IPR052050">
    <property type="entry name" value="SecEffector_AnkRepeat"/>
</dbReference>
<reference evidence="2" key="1">
    <citation type="journal article" date="2011" name="Genome Res.">
        <title>Phylogeny-wide analysis of social amoeba genomes highlights ancient origins for complex intercellular communication.</title>
        <authorList>
            <person name="Heidel A.J."/>
            <person name="Lawal H.M."/>
            <person name="Felder M."/>
            <person name="Schilde C."/>
            <person name="Helps N.R."/>
            <person name="Tunggal B."/>
            <person name="Rivero F."/>
            <person name="John U."/>
            <person name="Schleicher M."/>
            <person name="Eichinger L."/>
            <person name="Platzer M."/>
            <person name="Noegel A.A."/>
            <person name="Schaap P."/>
            <person name="Gloeckner G."/>
        </authorList>
    </citation>
    <scope>NUCLEOTIDE SEQUENCE [LARGE SCALE GENOMIC DNA]</scope>
    <source>
        <strain evidence="2">SH3</strain>
    </source>
</reference>
<dbReference type="Gene3D" id="1.25.40.20">
    <property type="entry name" value="Ankyrin repeat-containing domain"/>
    <property type="match status" value="2"/>
</dbReference>
<dbReference type="InterPro" id="IPR036770">
    <property type="entry name" value="Ankyrin_rpt-contain_sf"/>
</dbReference>
<dbReference type="AlphaFoldDB" id="F4Q599"/>
<gene>
    <name evidence="1" type="ORF">DFA_08142</name>
</gene>
<proteinExistence type="predicted"/>
<dbReference type="RefSeq" id="XP_004355642.1">
    <property type="nucleotide sequence ID" value="XM_004355589.1"/>
</dbReference>
<evidence type="ECO:0000313" key="2">
    <source>
        <dbReference type="Proteomes" id="UP000007797"/>
    </source>
</evidence>
<keyword evidence="2" id="KW-1185">Reference proteome</keyword>
<organism evidence="1 2">
    <name type="scientific">Cavenderia fasciculata</name>
    <name type="common">Slime mold</name>
    <name type="synonym">Dictyostelium fasciculatum</name>
    <dbReference type="NCBI Taxonomy" id="261658"/>
    <lineage>
        <taxon>Eukaryota</taxon>
        <taxon>Amoebozoa</taxon>
        <taxon>Evosea</taxon>
        <taxon>Eumycetozoa</taxon>
        <taxon>Dictyostelia</taxon>
        <taxon>Acytosteliales</taxon>
        <taxon>Cavenderiaceae</taxon>
        <taxon>Cavenderia</taxon>
    </lineage>
</organism>
<dbReference type="EMBL" id="GL883021">
    <property type="protein sequence ID" value="EGG17158.1"/>
    <property type="molecule type" value="Genomic_DNA"/>
</dbReference>
<dbReference type="GeneID" id="14869192"/>
<accession>F4Q599</accession>
<evidence type="ECO:0008006" key="3">
    <source>
        <dbReference type="Google" id="ProtNLM"/>
    </source>
</evidence>
<dbReference type="OrthoDB" id="76773at2759"/>
<dbReference type="PANTHER" id="PTHR46586">
    <property type="entry name" value="ANKYRIN REPEAT-CONTAINING PROTEIN"/>
    <property type="match status" value="1"/>
</dbReference>
<dbReference type="PANTHER" id="PTHR46586:SF3">
    <property type="entry name" value="ANKYRIN REPEAT-CONTAINING PROTEIN"/>
    <property type="match status" value="1"/>
</dbReference>
<protein>
    <recommendedName>
        <fullName evidence="3">Ankyrin repeat-containing protein</fullName>
    </recommendedName>
</protein>
<dbReference type="SUPFAM" id="SSF48403">
    <property type="entry name" value="Ankyrin repeat"/>
    <property type="match status" value="1"/>
</dbReference>